<dbReference type="EMBL" id="JBGEHV010000034">
    <property type="protein sequence ID" value="MEY8041296.1"/>
    <property type="molecule type" value="Genomic_DNA"/>
</dbReference>
<dbReference type="InterPro" id="IPR013493">
    <property type="entry name" value="CHP02677"/>
</dbReference>
<name>A0ABV4CJM3_9PSEU</name>
<gene>
    <name evidence="1" type="ORF">AB8O55_17975</name>
</gene>
<dbReference type="Pfam" id="PF09660">
    <property type="entry name" value="DUF2397"/>
    <property type="match status" value="1"/>
</dbReference>
<evidence type="ECO:0000313" key="1">
    <source>
        <dbReference type="EMBL" id="MEY8041296.1"/>
    </source>
</evidence>
<accession>A0ABV4CJM3</accession>
<reference evidence="1 2" key="1">
    <citation type="submission" date="2024-08" db="EMBL/GenBank/DDBJ databases">
        <title>Genome mining of Saccharopolyspora cebuensis PGLac3 from Nigerian medicinal plant.</title>
        <authorList>
            <person name="Ezeobiora C.E."/>
            <person name="Igbokwe N.H."/>
            <person name="Amin D.H."/>
            <person name="Mendie U.E."/>
        </authorList>
    </citation>
    <scope>NUCLEOTIDE SEQUENCE [LARGE SCALE GENOMIC DNA]</scope>
    <source>
        <strain evidence="1 2">PGLac3</strain>
    </source>
</reference>
<proteinExistence type="predicted"/>
<comment type="caution">
    <text evidence="1">The sequence shown here is derived from an EMBL/GenBank/DDBJ whole genome shotgun (WGS) entry which is preliminary data.</text>
</comment>
<organism evidence="1 2">
    <name type="scientific">Saccharopolyspora cebuensis</name>
    <dbReference type="NCBI Taxonomy" id="418759"/>
    <lineage>
        <taxon>Bacteria</taxon>
        <taxon>Bacillati</taxon>
        <taxon>Actinomycetota</taxon>
        <taxon>Actinomycetes</taxon>
        <taxon>Pseudonocardiales</taxon>
        <taxon>Pseudonocardiaceae</taxon>
        <taxon>Saccharopolyspora</taxon>
    </lineage>
</organism>
<sequence>MNDHDETPESEAPADPWSALLPGQDLVPAYLTSRFASQYRMIVEVLLAEQDTSLTGLAFDEVVAGVRARLAERVPVDVVDRLMAPEVLHLDTRMQSLVRWRVVTRWQEPARTGEDFLRRRDRYQLTPRAASLHSFWSSIDDAEEGAGDLTLAPRAIHERLVTFAESIRETVYTSAATEFQQIGTMHQAMATTARGWQRTLAHALSGGPDAGKQEELWQTLRSYIGMWGEQVDVHSPRIAELMDELDPLLTPEVWQACVRASVDTELDVESLDAQTRRWMHTWEALGSWFGGTTGQARKLRRQLRDLVAPWARNMKILLDTGGAVTRRTELLSLAVAIERAHDDEAAWRIWDSAVGVFSTRHLLLASDSTDDSDLRWAQAPPAPITARFREQGTRAAVGRRSKIPDYSTGKNAARRARLAAQAARSGAEAALRQRSGTHLSEWGEISDPELDLLLELVGMVMRAPSKSSVTGDGRWRITLRKPPSVRDTTTLRAESGKLVTLNWHFRMEPA</sequence>
<dbReference type="Proteomes" id="UP001564626">
    <property type="component" value="Unassembled WGS sequence"/>
</dbReference>
<evidence type="ECO:0000313" key="2">
    <source>
        <dbReference type="Proteomes" id="UP001564626"/>
    </source>
</evidence>
<dbReference type="RefSeq" id="WP_345364155.1">
    <property type="nucleotide sequence ID" value="NZ_BAABII010000010.1"/>
</dbReference>
<protein>
    <submittedName>
        <fullName evidence="1">DUF2397 domain-containing protein</fullName>
    </submittedName>
</protein>
<keyword evidence="2" id="KW-1185">Reference proteome</keyword>